<dbReference type="Gene3D" id="3.20.20.80">
    <property type="entry name" value="Glycosidases"/>
    <property type="match status" value="1"/>
</dbReference>
<feature type="signal peptide" evidence="1">
    <location>
        <begin position="1"/>
        <end position="24"/>
    </location>
</feature>
<evidence type="ECO:0000256" key="1">
    <source>
        <dbReference type="SAM" id="SignalP"/>
    </source>
</evidence>
<dbReference type="SUPFAM" id="SSF51445">
    <property type="entry name" value="(Trans)glycosidases"/>
    <property type="match status" value="1"/>
</dbReference>
<keyword evidence="3" id="KW-1185">Reference proteome</keyword>
<dbReference type="AlphaFoldDB" id="A0A1W2H4Z6"/>
<keyword evidence="1" id="KW-0732">Signal</keyword>
<evidence type="ECO:0000313" key="2">
    <source>
        <dbReference type="EMBL" id="SMD43949.1"/>
    </source>
</evidence>
<dbReference type="Proteomes" id="UP000192333">
    <property type="component" value="Chromosome I"/>
</dbReference>
<proteinExistence type="predicted"/>
<accession>A0A1W2H4Z6</accession>
<protein>
    <recommendedName>
        <fullName evidence="4">Glycosyl hydrolase-like 10</fullName>
    </recommendedName>
</protein>
<evidence type="ECO:0008006" key="4">
    <source>
        <dbReference type="Google" id="ProtNLM"/>
    </source>
</evidence>
<dbReference type="InterPro" id="IPR017853">
    <property type="entry name" value="GH"/>
</dbReference>
<dbReference type="RefSeq" id="WP_084120797.1">
    <property type="nucleotide sequence ID" value="NZ_LT838813.1"/>
</dbReference>
<dbReference type="EMBL" id="LT838813">
    <property type="protein sequence ID" value="SMD43949.1"/>
    <property type="molecule type" value="Genomic_DNA"/>
</dbReference>
<dbReference type="PROSITE" id="PS51257">
    <property type="entry name" value="PROKAR_LIPOPROTEIN"/>
    <property type="match status" value="1"/>
</dbReference>
<dbReference type="STRING" id="758820.SAMN00777080_2562"/>
<feature type="chain" id="PRO_5011986497" description="Glycosyl hydrolase-like 10" evidence="1">
    <location>
        <begin position="25"/>
        <end position="360"/>
    </location>
</feature>
<evidence type="ECO:0000313" key="3">
    <source>
        <dbReference type="Proteomes" id="UP000192333"/>
    </source>
</evidence>
<reference evidence="3" key="1">
    <citation type="submission" date="2017-04" db="EMBL/GenBank/DDBJ databases">
        <authorList>
            <person name="Varghese N."/>
            <person name="Submissions S."/>
        </authorList>
    </citation>
    <scope>NUCLEOTIDE SEQUENCE [LARGE SCALE GENOMIC DNA]</scope>
    <source>
        <strain evidence="3">DSM 16537</strain>
    </source>
</reference>
<sequence length="360" mass="41144">MKITSVLVLLMLFMLSCTKPPTDAENKAFIKGVYGNPGTLLKAGYRFDSLGMNAVFVRSISLKPEFYKTAKEQGVKVFVEFPTLNGKEYLQENPEAWPINEKGEQSPPADWFMGICPTHEGFKNYRKKQLLAILDNYAVDGVFLDYVHWHAQFETTEPILPETCFCNRCTSMFSEEIQEKIPGENISQKASWILTNHDAEWRKWRVGILNGWIEDMGSILKENQPEAKLGVFYCSWYPTDYDSALYRNLGIDPAAIAERADVLSPMLFHHMKGRPTTWVGEYVEWLGKTTQTNQSGNVLIWPIVQAHNNPGIISPEEFRQVMIEGSKPPSTGIMMFSDQSLVSELEKMEVMKELYKKEIK</sequence>
<name>A0A1W2H4Z6_9BACT</name>
<organism evidence="2 3">
    <name type="scientific">Aquiflexum balticum DSM 16537</name>
    <dbReference type="NCBI Taxonomy" id="758820"/>
    <lineage>
        <taxon>Bacteria</taxon>
        <taxon>Pseudomonadati</taxon>
        <taxon>Bacteroidota</taxon>
        <taxon>Cytophagia</taxon>
        <taxon>Cytophagales</taxon>
        <taxon>Cyclobacteriaceae</taxon>
        <taxon>Aquiflexum</taxon>
    </lineage>
</organism>
<gene>
    <name evidence="2" type="ORF">SAMN00777080_2562</name>
</gene>